<evidence type="ECO:0000313" key="1">
    <source>
        <dbReference type="EMBL" id="MBB3037834.1"/>
    </source>
</evidence>
<dbReference type="Proteomes" id="UP000567922">
    <property type="component" value="Unassembled WGS sequence"/>
</dbReference>
<keyword evidence="2" id="KW-1185">Reference proteome</keyword>
<name>A0A839RNX0_9ACTN</name>
<protein>
    <submittedName>
        <fullName evidence="1">Uncharacterized protein</fullName>
    </submittedName>
</protein>
<organism evidence="1 2">
    <name type="scientific">Hoyosella altamirensis</name>
    <dbReference type="NCBI Taxonomy" id="616997"/>
    <lineage>
        <taxon>Bacteria</taxon>
        <taxon>Bacillati</taxon>
        <taxon>Actinomycetota</taxon>
        <taxon>Actinomycetes</taxon>
        <taxon>Mycobacteriales</taxon>
        <taxon>Hoyosellaceae</taxon>
        <taxon>Hoyosella</taxon>
    </lineage>
</organism>
<proteinExistence type="predicted"/>
<evidence type="ECO:0000313" key="2">
    <source>
        <dbReference type="Proteomes" id="UP000567922"/>
    </source>
</evidence>
<comment type="caution">
    <text evidence="1">The sequence shown here is derived from an EMBL/GenBank/DDBJ whole genome shotgun (WGS) entry which is preliminary data.</text>
</comment>
<reference evidence="1 2" key="1">
    <citation type="submission" date="2020-08" db="EMBL/GenBank/DDBJ databases">
        <title>Sequencing the genomes of 1000 actinobacteria strains.</title>
        <authorList>
            <person name="Klenk H.-P."/>
        </authorList>
    </citation>
    <scope>NUCLEOTIDE SEQUENCE [LARGE SCALE GENOMIC DNA]</scope>
    <source>
        <strain evidence="1 2">DSM 45258</strain>
    </source>
</reference>
<dbReference type="AlphaFoldDB" id="A0A839RNX0"/>
<dbReference type="EMBL" id="JACHWS010000002">
    <property type="protein sequence ID" value="MBB3037834.1"/>
    <property type="molecule type" value="Genomic_DNA"/>
</dbReference>
<gene>
    <name evidence="1" type="ORF">FHU29_002283</name>
</gene>
<sequence length="55" mass="6013">MRTISGLPPLDPVCQLGIRGSHCAESEGNKWFLPHVASRCSGRIGNIPPEERDKV</sequence>
<accession>A0A839RNX0</accession>